<organism evidence="2">
    <name type="scientific">mine drainage metagenome</name>
    <dbReference type="NCBI Taxonomy" id="410659"/>
    <lineage>
        <taxon>unclassified sequences</taxon>
        <taxon>metagenomes</taxon>
        <taxon>ecological metagenomes</taxon>
    </lineage>
</organism>
<sequence>MWNDFFDIDLILSELEINHTVKDVVELGCGYGTFTIPAAKRIKGRLFAFDIEKEMIDILEQKVKQEQIRNIIPEQRDILSETTGLPDKSKDYVMLFNILHHETPNDFLNEAYRILKPKGKIGIIHWRSDILTPRGPELDIRPKPDQILQWIDIQQFSVYKEPFIIKPYHFGLIISKL</sequence>
<proteinExistence type="predicted"/>
<accession>A0A1J5SMP2</accession>
<dbReference type="CDD" id="cd02440">
    <property type="entry name" value="AdoMet_MTases"/>
    <property type="match status" value="1"/>
</dbReference>
<dbReference type="EMBL" id="MLJW01000085">
    <property type="protein sequence ID" value="OIR01318.1"/>
    <property type="molecule type" value="Genomic_DNA"/>
</dbReference>
<protein>
    <submittedName>
        <fullName evidence="2">Aklanonic acid methyltransferase DnrC</fullName>
        <ecNumber evidence="2">2.1.1.288</ecNumber>
    </submittedName>
</protein>
<gene>
    <name evidence="2" type="primary">dnrC</name>
    <name evidence="2" type="ORF">GALL_166060</name>
</gene>
<dbReference type="InterPro" id="IPR041698">
    <property type="entry name" value="Methyltransf_25"/>
</dbReference>
<evidence type="ECO:0000313" key="2">
    <source>
        <dbReference type="EMBL" id="OIR01318.1"/>
    </source>
</evidence>
<comment type="caution">
    <text evidence="2">The sequence shown here is derived from an EMBL/GenBank/DDBJ whole genome shotgun (WGS) entry which is preliminary data.</text>
</comment>
<dbReference type="PANTHER" id="PTHR42912:SF93">
    <property type="entry name" value="N6-ADENOSINE-METHYLTRANSFERASE TMT1A"/>
    <property type="match status" value="1"/>
</dbReference>
<dbReference type="GO" id="GO:0008168">
    <property type="term" value="F:methyltransferase activity"/>
    <property type="evidence" value="ECO:0007669"/>
    <property type="project" value="UniProtKB-KW"/>
</dbReference>
<dbReference type="PANTHER" id="PTHR42912">
    <property type="entry name" value="METHYLTRANSFERASE"/>
    <property type="match status" value="1"/>
</dbReference>
<dbReference type="Gene3D" id="3.40.50.150">
    <property type="entry name" value="Vaccinia Virus protein VP39"/>
    <property type="match status" value="1"/>
</dbReference>
<dbReference type="GO" id="GO:0032259">
    <property type="term" value="P:methylation"/>
    <property type="evidence" value="ECO:0007669"/>
    <property type="project" value="UniProtKB-KW"/>
</dbReference>
<dbReference type="InterPro" id="IPR029063">
    <property type="entry name" value="SAM-dependent_MTases_sf"/>
</dbReference>
<dbReference type="InterPro" id="IPR050508">
    <property type="entry name" value="Methyltransf_Superfamily"/>
</dbReference>
<keyword evidence="2" id="KW-0489">Methyltransferase</keyword>
<dbReference type="Pfam" id="PF13649">
    <property type="entry name" value="Methyltransf_25"/>
    <property type="match status" value="1"/>
</dbReference>
<keyword evidence="2" id="KW-0808">Transferase</keyword>
<dbReference type="AlphaFoldDB" id="A0A1J5SMP2"/>
<evidence type="ECO:0000259" key="1">
    <source>
        <dbReference type="Pfam" id="PF13649"/>
    </source>
</evidence>
<reference evidence="2" key="1">
    <citation type="submission" date="2016-10" db="EMBL/GenBank/DDBJ databases">
        <title>Sequence of Gallionella enrichment culture.</title>
        <authorList>
            <person name="Poehlein A."/>
            <person name="Muehling M."/>
            <person name="Daniel R."/>
        </authorList>
    </citation>
    <scope>NUCLEOTIDE SEQUENCE</scope>
</reference>
<name>A0A1J5SMP2_9ZZZZ</name>
<feature type="domain" description="Methyltransferase" evidence="1">
    <location>
        <begin position="24"/>
        <end position="119"/>
    </location>
</feature>
<dbReference type="EC" id="2.1.1.288" evidence="2"/>
<dbReference type="SUPFAM" id="SSF53335">
    <property type="entry name" value="S-adenosyl-L-methionine-dependent methyltransferases"/>
    <property type="match status" value="1"/>
</dbReference>